<feature type="binding site" evidence="4">
    <location>
        <position position="126"/>
    </location>
    <ligand>
        <name>Fe cation</name>
        <dbReference type="ChEBI" id="CHEBI:24875"/>
    </ligand>
</feature>
<evidence type="ECO:0000313" key="6">
    <source>
        <dbReference type="EMBL" id="HGN36465.1"/>
    </source>
</evidence>
<dbReference type="SUPFAM" id="SSF47240">
    <property type="entry name" value="Ferritin-like"/>
    <property type="match status" value="1"/>
</dbReference>
<comment type="subunit">
    <text evidence="3">Homododecamer. The 12 identical subunits form a hollow sphere into which the mineral iron core of up to 300 Fe(3+) can be deposited.</text>
</comment>
<organism evidence="6">
    <name type="scientific">Ignisphaera aggregans</name>
    <dbReference type="NCBI Taxonomy" id="334771"/>
    <lineage>
        <taxon>Archaea</taxon>
        <taxon>Thermoproteota</taxon>
        <taxon>Thermoprotei</taxon>
        <taxon>Desulfurococcales</taxon>
        <taxon>Desulfurococcaceae</taxon>
        <taxon>Ignisphaera</taxon>
    </lineage>
</organism>
<dbReference type="InterPro" id="IPR008331">
    <property type="entry name" value="Ferritin_DPS_dom"/>
</dbReference>
<keyword evidence="1 3" id="KW-0409">Iron storage</keyword>
<dbReference type="GO" id="GO:0005829">
    <property type="term" value="C:cytosol"/>
    <property type="evidence" value="ECO:0007669"/>
    <property type="project" value="TreeGrafter"/>
</dbReference>
<feature type="binding site" evidence="4">
    <location>
        <position position="161"/>
    </location>
    <ligand>
        <name>Fe cation</name>
        <dbReference type="ChEBI" id="CHEBI:24875"/>
    </ligand>
</feature>
<dbReference type="PANTHER" id="PTHR30295:SF1">
    <property type="entry name" value="DNA PROTECTION DURING STARVATION PROTEIN"/>
    <property type="match status" value="1"/>
</dbReference>
<accession>A0A7J3I7A5</accession>
<evidence type="ECO:0000256" key="3">
    <source>
        <dbReference type="PIRNR" id="PIRNR018063"/>
    </source>
</evidence>
<dbReference type="EMBL" id="DTAI01000081">
    <property type="protein sequence ID" value="HGN36465.1"/>
    <property type="molecule type" value="Genomic_DNA"/>
</dbReference>
<dbReference type="GO" id="GO:0020037">
    <property type="term" value="F:heme binding"/>
    <property type="evidence" value="ECO:0007669"/>
    <property type="project" value="TreeGrafter"/>
</dbReference>
<dbReference type="EC" id="1.16.-.-" evidence="3"/>
<proteinExistence type="inferred from homology"/>
<keyword evidence="3" id="KW-0560">Oxidoreductase</keyword>
<dbReference type="GO" id="GO:0009295">
    <property type="term" value="C:nucleoid"/>
    <property type="evidence" value="ECO:0007669"/>
    <property type="project" value="UniProtKB-SubCell"/>
</dbReference>
<dbReference type="GO" id="GO:0006879">
    <property type="term" value="P:intracellular iron ion homeostasis"/>
    <property type="evidence" value="ECO:0007669"/>
    <property type="project" value="UniProtKB-KW"/>
</dbReference>
<sequence length="184" mass="21447">MAEPKKYRYLPEKFPVREEVRGIDSATLVNMLLSAFADEILAWYQYYVSAYAVKGNISTELEDVFRKIAEDELNDHAKKLADRLQDFDVDPPDFRDLWQLSKCRQTELPEDPHDVDGFLIAGILAERCALVHYRELFLYTHGKDPATEEIVEDIIRDEAEHETIFRNLLSKEGLKRLEELEKKG</sequence>
<dbReference type="GO" id="GO:0004322">
    <property type="term" value="F:ferroxidase activity"/>
    <property type="evidence" value="ECO:0007669"/>
    <property type="project" value="TreeGrafter"/>
</dbReference>
<comment type="caution">
    <text evidence="6">The sequence shown here is derived from an EMBL/GenBank/DDBJ whole genome shotgun (WGS) entry which is preliminary data.</text>
</comment>
<evidence type="ECO:0000256" key="4">
    <source>
        <dbReference type="PIRSR" id="PIRSR018063-50"/>
    </source>
</evidence>
<gene>
    <name evidence="6" type="ORF">ENT87_02810</name>
    <name evidence="7" type="ORF">ENU30_06075</name>
</gene>
<dbReference type="PIRSF" id="PIRSF018063">
    <property type="entry name" value="Ferrtn_UCP018063"/>
    <property type="match status" value="1"/>
</dbReference>
<feature type="binding site" evidence="4">
    <location>
        <position position="39"/>
    </location>
    <ligand>
        <name>Fe cation</name>
        <dbReference type="ChEBI" id="CHEBI:24875"/>
    </ligand>
</feature>
<reference evidence="6" key="1">
    <citation type="journal article" date="2020" name="mSystems">
        <title>Genome- and Community-Level Interaction Insights into Carbon Utilization and Element Cycling Functions of Hydrothermarchaeota in Hydrothermal Sediment.</title>
        <authorList>
            <person name="Zhou Z."/>
            <person name="Liu Y."/>
            <person name="Xu W."/>
            <person name="Pan J."/>
            <person name="Luo Z.H."/>
            <person name="Li M."/>
        </authorList>
    </citation>
    <scope>NUCLEOTIDE SEQUENCE [LARGE SCALE GENOMIC DNA]</scope>
    <source>
        <strain evidence="6">SpSt-618</strain>
        <strain evidence="7">SpSt-657</strain>
    </source>
</reference>
<comment type="function">
    <text evidence="3">Protects DNA from oxidative damage by sequestering intracellular Fe2+ ion and storing it in the form of Fe3+ oxyhydroxide mineral. One hydrogen peroxide oxidizes two Fe2+ ions, which prevents hydroxyl radical production by the Fenton reaction.</text>
</comment>
<feature type="binding site" evidence="4">
    <location>
        <position position="76"/>
    </location>
    <ligand>
        <name>Fe cation</name>
        <dbReference type="ChEBI" id="CHEBI:24875"/>
    </ligand>
</feature>
<name>A0A7J3I7A5_9CREN</name>
<protein>
    <recommendedName>
        <fullName evidence="3">DNA protection during starvation protein</fullName>
        <ecNumber evidence="3">1.16.-.-</ecNumber>
    </recommendedName>
</protein>
<evidence type="ECO:0000256" key="2">
    <source>
        <dbReference type="ARBA" id="ARBA00023004"/>
    </source>
</evidence>
<dbReference type="InterPro" id="IPR009078">
    <property type="entry name" value="Ferritin-like_SF"/>
</dbReference>
<dbReference type="InterPro" id="IPR014490">
    <property type="entry name" value="Dps-like"/>
</dbReference>
<dbReference type="EMBL" id="DTBZ01000114">
    <property type="protein sequence ID" value="HGQ18523.1"/>
    <property type="molecule type" value="Genomic_DNA"/>
</dbReference>
<comment type="similarity">
    <text evidence="3">Belongs to the Dps family.</text>
</comment>
<comment type="catalytic activity">
    <reaction evidence="3">
        <text>2 Fe(2+) + H2O2 + 2 H(+) = 2 Fe(3+) + 2 H2O</text>
        <dbReference type="Rhea" id="RHEA:48712"/>
        <dbReference type="ChEBI" id="CHEBI:15377"/>
        <dbReference type="ChEBI" id="CHEBI:15378"/>
        <dbReference type="ChEBI" id="CHEBI:16240"/>
        <dbReference type="ChEBI" id="CHEBI:29033"/>
        <dbReference type="ChEBI" id="CHEBI:29034"/>
    </reaction>
</comment>
<keyword evidence="3 4" id="KW-0479">Metal-binding</keyword>
<dbReference type="Pfam" id="PF00210">
    <property type="entry name" value="Ferritin"/>
    <property type="match status" value="1"/>
</dbReference>
<comment type="subcellular location">
    <subcellularLocation>
        <location evidence="3">Cytoplasm</location>
        <location evidence="3">Nucleoid</location>
    </subcellularLocation>
</comment>
<dbReference type="GO" id="GO:0008199">
    <property type="term" value="F:ferric iron binding"/>
    <property type="evidence" value="ECO:0007669"/>
    <property type="project" value="UniProtKB-UniRule"/>
</dbReference>
<keyword evidence="2 3" id="KW-0408">Iron</keyword>
<dbReference type="Gene3D" id="1.20.1260.10">
    <property type="match status" value="1"/>
</dbReference>
<evidence type="ECO:0000259" key="5">
    <source>
        <dbReference type="Pfam" id="PF00210"/>
    </source>
</evidence>
<feature type="binding site" evidence="4">
    <location>
        <position position="158"/>
    </location>
    <ligand>
        <name>Fe cation</name>
        <dbReference type="ChEBI" id="CHEBI:24875"/>
    </ligand>
</feature>
<keyword evidence="3" id="KW-0963">Cytoplasm</keyword>
<dbReference type="PANTHER" id="PTHR30295">
    <property type="entry name" value="BACTERIOFERRITIN"/>
    <property type="match status" value="1"/>
</dbReference>
<feature type="domain" description="Ferritin/DPS" evidence="5">
    <location>
        <begin position="32"/>
        <end position="171"/>
    </location>
</feature>
<evidence type="ECO:0000256" key="1">
    <source>
        <dbReference type="ARBA" id="ARBA00022434"/>
    </source>
</evidence>
<evidence type="ECO:0000313" key="7">
    <source>
        <dbReference type="EMBL" id="HGQ18523.1"/>
    </source>
</evidence>
<dbReference type="AlphaFoldDB" id="A0A7J3I7A5"/>
<dbReference type="InterPro" id="IPR012347">
    <property type="entry name" value="Ferritin-like"/>
</dbReference>